<reference evidence="1" key="1">
    <citation type="submission" date="2017-02" db="EMBL/GenBank/DDBJ databases">
        <authorList>
            <person name="Regsiter A."/>
            <person name="William W."/>
        </authorList>
    </citation>
    <scope>NUCLEOTIDE SEQUENCE</scope>
    <source>
        <strain evidence="1">Bib</strain>
    </source>
</reference>
<proteinExistence type="predicted"/>
<gene>
    <name evidence="1" type="ORF">SPIROBIBN47_300018</name>
</gene>
<dbReference type="AlphaFoldDB" id="A0A3P3XJS6"/>
<evidence type="ECO:0008006" key="2">
    <source>
        <dbReference type="Google" id="ProtNLM"/>
    </source>
</evidence>
<name>A0A3P3XJS6_9SPIR</name>
<organism evidence="1">
    <name type="scientific">uncultured spirochete</name>
    <dbReference type="NCBI Taxonomy" id="156406"/>
    <lineage>
        <taxon>Bacteria</taxon>
        <taxon>Pseudomonadati</taxon>
        <taxon>Spirochaetota</taxon>
        <taxon>Spirochaetia</taxon>
        <taxon>Spirochaetales</taxon>
        <taxon>environmental samples</taxon>
    </lineage>
</organism>
<sequence length="82" mass="8968">MNRIAQKVTRFVGLDVHAETISVAIAETGVEVRYLGSISNRPESVSKLIKKIGTGGKWKSLLRSRTDGVCIVLAIDKSEDRV</sequence>
<protein>
    <recommendedName>
        <fullName evidence="2">Transposase</fullName>
    </recommendedName>
</protein>
<evidence type="ECO:0000313" key="1">
    <source>
        <dbReference type="EMBL" id="SLM14002.1"/>
    </source>
</evidence>
<accession>A0A3P3XJS6</accession>
<dbReference type="EMBL" id="FWDM01000024">
    <property type="protein sequence ID" value="SLM14002.1"/>
    <property type="molecule type" value="Genomic_DNA"/>
</dbReference>